<dbReference type="InterPro" id="IPR004358">
    <property type="entry name" value="Sig_transdc_His_kin-like_C"/>
</dbReference>
<dbReference type="InterPro" id="IPR003660">
    <property type="entry name" value="HAMP_dom"/>
</dbReference>
<evidence type="ECO:0000313" key="12">
    <source>
        <dbReference type="EMBL" id="MDM8156627.1"/>
    </source>
</evidence>
<evidence type="ECO:0000256" key="8">
    <source>
        <dbReference type="SAM" id="Coils"/>
    </source>
</evidence>
<keyword evidence="4" id="KW-0597">Phosphoprotein</keyword>
<dbReference type="PROSITE" id="PS50109">
    <property type="entry name" value="HIS_KIN"/>
    <property type="match status" value="1"/>
</dbReference>
<protein>
    <recommendedName>
        <fullName evidence="3">histidine kinase</fullName>
        <ecNumber evidence="3">2.7.13.3</ecNumber>
    </recommendedName>
</protein>
<dbReference type="Gene3D" id="3.30.565.10">
    <property type="entry name" value="Histidine kinase-like ATPase, C-terminal domain"/>
    <property type="match status" value="1"/>
</dbReference>
<comment type="subcellular location">
    <subcellularLocation>
        <location evidence="2">Membrane</location>
    </subcellularLocation>
</comment>
<dbReference type="GO" id="GO:0016301">
    <property type="term" value="F:kinase activity"/>
    <property type="evidence" value="ECO:0007669"/>
    <property type="project" value="UniProtKB-KW"/>
</dbReference>
<dbReference type="PRINTS" id="PR00344">
    <property type="entry name" value="BCTRLSENSOR"/>
</dbReference>
<reference evidence="13" key="1">
    <citation type="submission" date="2023-06" db="EMBL/GenBank/DDBJ databases">
        <title>Identification and characterization of horizontal gene transfer across gut microbiota members of farm animals based on homology search.</title>
        <authorList>
            <person name="Zeman M."/>
            <person name="Kubasova T."/>
            <person name="Jahodarova E."/>
            <person name="Nykrynova M."/>
            <person name="Rychlik I."/>
        </authorList>
    </citation>
    <scope>NUCLEOTIDE SEQUENCE [LARGE SCALE GENOMIC DNA]</scope>
    <source>
        <strain evidence="13">ET39</strain>
    </source>
</reference>
<evidence type="ECO:0000256" key="3">
    <source>
        <dbReference type="ARBA" id="ARBA00012438"/>
    </source>
</evidence>
<feature type="domain" description="Histidine kinase" evidence="10">
    <location>
        <begin position="263"/>
        <end position="476"/>
    </location>
</feature>
<reference evidence="12 13" key="2">
    <citation type="submission" date="2023-06" db="EMBL/GenBank/DDBJ databases">
        <title>Identification and characterization of horizontal gene transfer across gut microbiota members of farm animals based on homology search.</title>
        <authorList>
            <person name="Schwarzerova J."/>
            <person name="Nykrynova M."/>
            <person name="Jureckova K."/>
            <person name="Cejkova D."/>
            <person name="Rychlik I."/>
        </authorList>
    </citation>
    <scope>NUCLEOTIDE SEQUENCE [LARGE SCALE GENOMIC DNA]</scope>
    <source>
        <strain evidence="12 13">ET39</strain>
    </source>
</reference>
<evidence type="ECO:0000259" key="11">
    <source>
        <dbReference type="PROSITE" id="PS50885"/>
    </source>
</evidence>
<evidence type="ECO:0000256" key="1">
    <source>
        <dbReference type="ARBA" id="ARBA00000085"/>
    </source>
</evidence>
<evidence type="ECO:0000256" key="5">
    <source>
        <dbReference type="ARBA" id="ARBA00022679"/>
    </source>
</evidence>
<dbReference type="Gene3D" id="1.10.287.130">
    <property type="match status" value="1"/>
</dbReference>
<evidence type="ECO:0000259" key="10">
    <source>
        <dbReference type="PROSITE" id="PS50109"/>
    </source>
</evidence>
<evidence type="ECO:0000256" key="9">
    <source>
        <dbReference type="SAM" id="Phobius"/>
    </source>
</evidence>
<dbReference type="PANTHER" id="PTHR45453">
    <property type="entry name" value="PHOSPHATE REGULON SENSOR PROTEIN PHOR"/>
    <property type="match status" value="1"/>
</dbReference>
<dbReference type="InterPro" id="IPR036890">
    <property type="entry name" value="HATPase_C_sf"/>
</dbReference>
<evidence type="ECO:0000256" key="7">
    <source>
        <dbReference type="ARBA" id="ARBA00023012"/>
    </source>
</evidence>
<evidence type="ECO:0000256" key="4">
    <source>
        <dbReference type="ARBA" id="ARBA00022553"/>
    </source>
</evidence>
<dbReference type="PROSITE" id="PS50885">
    <property type="entry name" value="HAMP"/>
    <property type="match status" value="1"/>
</dbReference>
<dbReference type="Pfam" id="PF02518">
    <property type="entry name" value="HATPase_c"/>
    <property type="match status" value="1"/>
</dbReference>
<keyword evidence="9" id="KW-0472">Membrane</keyword>
<keyword evidence="5" id="KW-0808">Transferase</keyword>
<gene>
    <name evidence="12" type="ORF">QUV96_03115</name>
</gene>
<feature type="transmembrane region" description="Helical" evidence="9">
    <location>
        <begin position="181"/>
        <end position="201"/>
    </location>
</feature>
<feature type="coiled-coil region" evidence="8">
    <location>
        <begin position="236"/>
        <end position="263"/>
    </location>
</feature>
<dbReference type="SUPFAM" id="SSF55874">
    <property type="entry name" value="ATPase domain of HSP90 chaperone/DNA topoisomerase II/histidine kinase"/>
    <property type="match status" value="1"/>
</dbReference>
<organism evidence="12 13">
    <name type="scientific">Amedibacillus dolichus</name>
    <dbReference type="NCBI Taxonomy" id="31971"/>
    <lineage>
        <taxon>Bacteria</taxon>
        <taxon>Bacillati</taxon>
        <taxon>Bacillota</taxon>
        <taxon>Erysipelotrichia</taxon>
        <taxon>Erysipelotrichales</taxon>
        <taxon>Erysipelotrichaceae</taxon>
        <taxon>Amedibacillus</taxon>
    </lineage>
</organism>
<sequence length="486" mass="55255">MKRKISKLKIQQKVLFYLLGFIFVILCIFYLAQVVFLKDFYMFIKERSVKQATEQIKISLQNGYDYNQIQEIASSQDFCVYTYGIGTGNEPYYIAAIAGNFRACPSQPLLLDRYEELYLRARASQSGTATIIMNDKSEDDGDEIRNMTSASIVNSEDGNQYIFFVNTLLSPVQSTISTLQFQFFVIAVIIIAMAVALAYYVSRKIARPIRTTNEQARQLALGNYDIHFDNHEYVEIHELNETLNYATRELKKVEDLRKELIANMSHDLRTPLTMISGYGEMMRDIPGENNAENVQVIIDEADRLTSLVNEILDVSKLQAGVQSLEITTFDIVAQVKQICDRIEKLLKGEFYIRMEAIDPVLVDGDEIKLTQVIYNLITNAVNYSGDSKEIVIHQEVKDGQYHFAVQDHGAGISKEMLPYVWDRYYKGHKAHVRAKLGSGIGLSIVKGILELHGAQYGVDSEEGKGSTFWFTMKIHGEGEQDHKNES</sequence>
<dbReference type="InterPro" id="IPR005467">
    <property type="entry name" value="His_kinase_dom"/>
</dbReference>
<feature type="domain" description="HAMP" evidence="11">
    <location>
        <begin position="203"/>
        <end position="255"/>
    </location>
</feature>
<feature type="transmembrane region" description="Helical" evidence="9">
    <location>
        <begin position="14"/>
        <end position="36"/>
    </location>
</feature>
<keyword evidence="9" id="KW-1133">Transmembrane helix</keyword>
<reference evidence="12 13" key="3">
    <citation type="submission" date="2023-06" db="EMBL/GenBank/DDBJ databases">
        <authorList>
            <person name="Zeman M."/>
            <person name="Kubasova T."/>
            <person name="Jahodarova E."/>
            <person name="Nykrynova M."/>
            <person name="Rychlik I."/>
        </authorList>
    </citation>
    <scope>NUCLEOTIDE SEQUENCE [LARGE SCALE GENOMIC DNA]</scope>
    <source>
        <strain evidence="12 13">ET39</strain>
    </source>
</reference>
<comment type="catalytic activity">
    <reaction evidence="1">
        <text>ATP + protein L-histidine = ADP + protein N-phospho-L-histidine.</text>
        <dbReference type="EC" id="2.7.13.3"/>
    </reaction>
</comment>
<dbReference type="EC" id="2.7.13.3" evidence="3"/>
<keyword evidence="6 12" id="KW-0418">Kinase</keyword>
<evidence type="ECO:0000313" key="13">
    <source>
        <dbReference type="Proteomes" id="UP001529340"/>
    </source>
</evidence>
<dbReference type="Proteomes" id="UP001529340">
    <property type="component" value="Unassembled WGS sequence"/>
</dbReference>
<keyword evidence="13" id="KW-1185">Reference proteome</keyword>
<dbReference type="InterPro" id="IPR003661">
    <property type="entry name" value="HisK_dim/P_dom"/>
</dbReference>
<accession>A0ABT7UAI3</accession>
<dbReference type="Gene3D" id="6.10.340.10">
    <property type="match status" value="1"/>
</dbReference>
<dbReference type="SUPFAM" id="SSF47384">
    <property type="entry name" value="Homodimeric domain of signal transducing histidine kinase"/>
    <property type="match status" value="1"/>
</dbReference>
<dbReference type="InterPro" id="IPR003594">
    <property type="entry name" value="HATPase_dom"/>
</dbReference>
<dbReference type="CDD" id="cd06225">
    <property type="entry name" value="HAMP"/>
    <property type="match status" value="1"/>
</dbReference>
<dbReference type="SMART" id="SM00387">
    <property type="entry name" value="HATPase_c"/>
    <property type="match status" value="1"/>
</dbReference>
<dbReference type="InterPro" id="IPR036097">
    <property type="entry name" value="HisK_dim/P_sf"/>
</dbReference>
<name>A0ABT7UAI3_9FIRM</name>
<comment type="caution">
    <text evidence="12">The sequence shown here is derived from an EMBL/GenBank/DDBJ whole genome shotgun (WGS) entry which is preliminary data.</text>
</comment>
<keyword evidence="8" id="KW-0175">Coiled coil</keyword>
<evidence type="ECO:0000256" key="6">
    <source>
        <dbReference type="ARBA" id="ARBA00022777"/>
    </source>
</evidence>
<dbReference type="EMBL" id="JAUDCG010000009">
    <property type="protein sequence ID" value="MDM8156627.1"/>
    <property type="molecule type" value="Genomic_DNA"/>
</dbReference>
<proteinExistence type="predicted"/>
<dbReference type="RefSeq" id="WP_289607092.1">
    <property type="nucleotide sequence ID" value="NZ_JAUDCG010000009.1"/>
</dbReference>
<dbReference type="PANTHER" id="PTHR45453:SF1">
    <property type="entry name" value="PHOSPHATE REGULON SENSOR PROTEIN PHOR"/>
    <property type="match status" value="1"/>
</dbReference>
<dbReference type="SMART" id="SM00388">
    <property type="entry name" value="HisKA"/>
    <property type="match status" value="1"/>
</dbReference>
<dbReference type="Pfam" id="PF00512">
    <property type="entry name" value="HisKA"/>
    <property type="match status" value="1"/>
</dbReference>
<dbReference type="InterPro" id="IPR050351">
    <property type="entry name" value="BphY/WalK/GraS-like"/>
</dbReference>
<dbReference type="CDD" id="cd00082">
    <property type="entry name" value="HisKA"/>
    <property type="match status" value="1"/>
</dbReference>
<keyword evidence="7" id="KW-0902">Two-component regulatory system</keyword>
<evidence type="ECO:0000256" key="2">
    <source>
        <dbReference type="ARBA" id="ARBA00004370"/>
    </source>
</evidence>
<keyword evidence="9" id="KW-0812">Transmembrane</keyword>